<dbReference type="GO" id="GO:0016791">
    <property type="term" value="F:phosphatase activity"/>
    <property type="evidence" value="ECO:0007669"/>
    <property type="project" value="UniProtKB-ARBA"/>
</dbReference>
<dbReference type="Gene3D" id="3.40.190.80">
    <property type="match status" value="1"/>
</dbReference>
<dbReference type="InterPro" id="IPR051090">
    <property type="entry name" value="Inositol_monoP_superfamily"/>
</dbReference>
<evidence type="ECO:0000256" key="5">
    <source>
        <dbReference type="ARBA" id="ARBA00022842"/>
    </source>
</evidence>
<dbReference type="Gene3D" id="3.30.540.10">
    <property type="entry name" value="Fructose-1,6-Bisphosphatase, subunit A, domain 1"/>
    <property type="match status" value="1"/>
</dbReference>
<dbReference type="EMBL" id="VOQQ01000001">
    <property type="protein sequence ID" value="TXC64136.1"/>
    <property type="molecule type" value="Genomic_DNA"/>
</dbReference>
<evidence type="ECO:0000313" key="7">
    <source>
        <dbReference type="EMBL" id="TXC64136.1"/>
    </source>
</evidence>
<dbReference type="Pfam" id="PF00459">
    <property type="entry name" value="Inositol_P"/>
    <property type="match status" value="1"/>
</dbReference>
<dbReference type="CDD" id="cd01641">
    <property type="entry name" value="Bacterial_IMPase_like_1"/>
    <property type="match status" value="1"/>
</dbReference>
<reference evidence="7 8" key="1">
    <citation type="journal article" date="2015" name="J. Microbiol.">
        <title>Sphingosinicella ginsenosidimutans sp. nov., with ginsenoside converting activity.</title>
        <authorList>
            <person name="Kim J.K."/>
            <person name="Kang M.S."/>
            <person name="Park S.C."/>
            <person name="Kim K.M."/>
            <person name="Choi K."/>
            <person name="Yoon M.H."/>
            <person name="Im W.T."/>
        </authorList>
    </citation>
    <scope>NUCLEOTIDE SEQUENCE [LARGE SCALE GENOMIC DNA]</scope>
    <source>
        <strain evidence="7 8">BS-11</strain>
    </source>
</reference>
<sequence length="292" mass="30686">MANRRDAKKDWRAGNAGVYHAGNGRSAPVDESRIETFAAFAGRIADAARAVTLPAAESGVSAAEDKNEGGAFDPVTVADREAELAMRALIEANYPDHGVSGEEFEVLRGDARFVWSLDPIDGTRAFICGLPGWTTLVALLDEGRPVLGLVDAPRLDERYVGFGGTARLERGGGATPIAVSDCRALATARLATTDPYLFAGVEAEAFARLRGAARLTRYGFDAYAYARLAAGSIDIVAESGLKPHDWAALVPLIRAAGGVVGNWRGEADFAQGQVLAAATPALFEAAVRTLAL</sequence>
<dbReference type="AlphaFoldDB" id="A0A5C6TV87"/>
<dbReference type="InterPro" id="IPR000760">
    <property type="entry name" value="Inositol_monophosphatase-like"/>
</dbReference>
<organism evidence="7 8">
    <name type="scientific">Allosphingosinicella ginsenosidimutans</name>
    <dbReference type="NCBI Taxonomy" id="1176539"/>
    <lineage>
        <taxon>Bacteria</taxon>
        <taxon>Pseudomonadati</taxon>
        <taxon>Pseudomonadota</taxon>
        <taxon>Alphaproteobacteria</taxon>
        <taxon>Sphingomonadales</taxon>
        <taxon>Sphingomonadaceae</taxon>
        <taxon>Allosphingosinicella</taxon>
    </lineage>
</organism>
<feature type="binding site" evidence="6">
    <location>
        <position position="102"/>
    </location>
    <ligand>
        <name>Mg(2+)</name>
        <dbReference type="ChEBI" id="CHEBI:18420"/>
        <label>1</label>
        <note>catalytic</note>
    </ligand>
</feature>
<dbReference type="Proteomes" id="UP000321249">
    <property type="component" value="Unassembled WGS sequence"/>
</dbReference>
<dbReference type="GO" id="GO:0046872">
    <property type="term" value="F:metal ion binding"/>
    <property type="evidence" value="ECO:0007669"/>
    <property type="project" value="UniProtKB-KW"/>
</dbReference>
<comment type="caution">
    <text evidence="7">The sequence shown here is derived from an EMBL/GenBank/DDBJ whole genome shotgun (WGS) entry which is preliminary data.</text>
</comment>
<keyword evidence="3 6" id="KW-0479">Metal-binding</keyword>
<feature type="binding site" evidence="6">
    <location>
        <position position="121"/>
    </location>
    <ligand>
        <name>Mg(2+)</name>
        <dbReference type="ChEBI" id="CHEBI:18420"/>
        <label>1</label>
        <note>catalytic</note>
    </ligand>
</feature>
<protein>
    <submittedName>
        <fullName evidence="7">Inositol monophosphatase family protein</fullName>
    </submittedName>
</protein>
<evidence type="ECO:0000256" key="2">
    <source>
        <dbReference type="ARBA" id="ARBA00009759"/>
    </source>
</evidence>
<dbReference type="GO" id="GO:0000105">
    <property type="term" value="P:L-histidine biosynthetic process"/>
    <property type="evidence" value="ECO:0007669"/>
    <property type="project" value="TreeGrafter"/>
</dbReference>
<dbReference type="PRINTS" id="PR00377">
    <property type="entry name" value="IMPHPHTASES"/>
</dbReference>
<evidence type="ECO:0000256" key="1">
    <source>
        <dbReference type="ARBA" id="ARBA00001946"/>
    </source>
</evidence>
<feature type="binding site" evidence="6">
    <location>
        <position position="245"/>
    </location>
    <ligand>
        <name>Mg(2+)</name>
        <dbReference type="ChEBI" id="CHEBI:18420"/>
        <label>1</label>
        <note>catalytic</note>
    </ligand>
</feature>
<feature type="binding site" evidence="6">
    <location>
        <position position="118"/>
    </location>
    <ligand>
        <name>Mg(2+)</name>
        <dbReference type="ChEBI" id="CHEBI:18420"/>
        <label>1</label>
        <note>catalytic</note>
    </ligand>
</feature>
<proteinExistence type="inferred from homology"/>
<dbReference type="OrthoDB" id="9785695at2"/>
<evidence type="ECO:0000256" key="3">
    <source>
        <dbReference type="ARBA" id="ARBA00022723"/>
    </source>
</evidence>
<evidence type="ECO:0000256" key="6">
    <source>
        <dbReference type="PIRSR" id="PIRSR600760-2"/>
    </source>
</evidence>
<dbReference type="PANTHER" id="PTHR43200">
    <property type="entry name" value="PHOSPHATASE"/>
    <property type="match status" value="1"/>
</dbReference>
<gene>
    <name evidence="7" type="ORF">FRZ32_10990</name>
</gene>
<dbReference type="PANTHER" id="PTHR43200:SF6">
    <property type="entry name" value="3'(2'),5'-BISPHOSPHATE NUCLEOTIDASE"/>
    <property type="match status" value="1"/>
</dbReference>
<feature type="binding site" evidence="6">
    <location>
        <position position="120"/>
    </location>
    <ligand>
        <name>Mg(2+)</name>
        <dbReference type="ChEBI" id="CHEBI:18420"/>
        <label>1</label>
        <note>catalytic</note>
    </ligand>
</feature>
<comment type="cofactor">
    <cofactor evidence="1 6">
        <name>Mg(2+)</name>
        <dbReference type="ChEBI" id="CHEBI:18420"/>
    </cofactor>
</comment>
<evidence type="ECO:0000313" key="8">
    <source>
        <dbReference type="Proteomes" id="UP000321249"/>
    </source>
</evidence>
<keyword evidence="5 6" id="KW-0460">Magnesium</keyword>
<keyword evidence="8" id="KW-1185">Reference proteome</keyword>
<name>A0A5C6TV87_9SPHN</name>
<dbReference type="SUPFAM" id="SSF56655">
    <property type="entry name" value="Carbohydrate phosphatase"/>
    <property type="match status" value="1"/>
</dbReference>
<keyword evidence="4" id="KW-0378">Hydrolase</keyword>
<comment type="similarity">
    <text evidence="2">Belongs to the inositol monophosphatase superfamily.</text>
</comment>
<accession>A0A5C6TV87</accession>
<evidence type="ECO:0000256" key="4">
    <source>
        <dbReference type="ARBA" id="ARBA00022801"/>
    </source>
</evidence>